<dbReference type="CDD" id="cd22933">
    <property type="entry name" value="HFD_HFI1"/>
    <property type="match status" value="1"/>
</dbReference>
<accession>A0A8S9LZF1</accession>
<evidence type="ECO:0000256" key="4">
    <source>
        <dbReference type="ARBA" id="ARBA00022946"/>
    </source>
</evidence>
<evidence type="ECO:0000256" key="2">
    <source>
        <dbReference type="ARBA" id="ARBA00005845"/>
    </source>
</evidence>
<proteinExistence type="inferred from homology"/>
<comment type="subcellular location">
    <subcellularLocation>
        <location evidence="1">Plastid</location>
        <location evidence="1">Chloroplast</location>
    </subcellularLocation>
</comment>
<keyword evidence="4" id="KW-0809">Transit peptide</keyword>
<dbReference type="PANTHER" id="PTHR21277">
    <property type="entry name" value="TRANSCRIPTIONAL ADAPTER 1"/>
    <property type="match status" value="1"/>
</dbReference>
<dbReference type="GO" id="GO:0003713">
    <property type="term" value="F:transcription coactivator activity"/>
    <property type="evidence" value="ECO:0007669"/>
    <property type="project" value="TreeGrafter"/>
</dbReference>
<evidence type="ECO:0000313" key="7">
    <source>
        <dbReference type="EMBL" id="KAF2611008.1"/>
    </source>
</evidence>
<dbReference type="GO" id="GO:0000124">
    <property type="term" value="C:SAGA complex"/>
    <property type="evidence" value="ECO:0007669"/>
    <property type="project" value="TreeGrafter"/>
</dbReference>
<dbReference type="AlphaFoldDB" id="A0A8S9LZF1"/>
<name>A0A8S9LZF1_BRACR</name>
<feature type="domain" description="Plastid lipid-associated protein/fibrillin conserved" evidence="6">
    <location>
        <begin position="372"/>
        <end position="522"/>
    </location>
</feature>
<feature type="region of interest" description="Disordered" evidence="5">
    <location>
        <begin position="73"/>
        <end position="125"/>
    </location>
</feature>
<reference evidence="7" key="1">
    <citation type="submission" date="2019-12" db="EMBL/GenBank/DDBJ databases">
        <title>Genome sequencing and annotation of Brassica cretica.</title>
        <authorList>
            <person name="Studholme D.J."/>
            <person name="Sarris P.F."/>
        </authorList>
    </citation>
    <scope>NUCLEOTIDE SEQUENCE</scope>
    <source>
        <strain evidence="7">PFS-102/07</strain>
        <tissue evidence="7">Leaf</tissue>
    </source>
</reference>
<evidence type="ECO:0000256" key="1">
    <source>
        <dbReference type="ARBA" id="ARBA00004229"/>
    </source>
</evidence>
<evidence type="ECO:0000256" key="5">
    <source>
        <dbReference type="SAM" id="MobiDB-lite"/>
    </source>
</evidence>
<protein>
    <recommendedName>
        <fullName evidence="6">Plastid lipid-associated protein/fibrillin conserved domain-containing protein</fullName>
    </recommendedName>
</protein>
<dbReference type="Pfam" id="PF04755">
    <property type="entry name" value="PAP_fibrillin"/>
    <property type="match status" value="1"/>
</dbReference>
<dbReference type="EMBL" id="QGKY02000089">
    <property type="protein sequence ID" value="KAF2611008.1"/>
    <property type="molecule type" value="Genomic_DNA"/>
</dbReference>
<feature type="compositionally biased region" description="Basic and acidic residues" evidence="5">
    <location>
        <begin position="324"/>
        <end position="343"/>
    </location>
</feature>
<keyword evidence="3" id="KW-0934">Plastid</keyword>
<dbReference type="InterPro" id="IPR006843">
    <property type="entry name" value="PAP/fibrillin_dom"/>
</dbReference>
<evidence type="ECO:0000259" key="6">
    <source>
        <dbReference type="Pfam" id="PF04755"/>
    </source>
</evidence>
<evidence type="ECO:0000256" key="3">
    <source>
        <dbReference type="ARBA" id="ARBA00022640"/>
    </source>
</evidence>
<gene>
    <name evidence="7" type="ORF">F2Q70_00010500</name>
</gene>
<comment type="caution">
    <text evidence="7">The sequence shown here is derived from an EMBL/GenBank/DDBJ whole genome shotgun (WGS) entry which is preliminary data.</text>
</comment>
<dbReference type="InterPro" id="IPR024738">
    <property type="entry name" value="Hfi1/Tada1"/>
</dbReference>
<sequence length="533" mass="59690">MGSESDQCSSRLNTLEIKSLIYQKLGHSRANTYLDHLGKFLTSRITKSELDKTIAREHVPLHNRLLRSLLKNAAAAKSPPPPRYLKRSSALPPSPRKCRSRKFRDRPSPLGPLGKPQSITTTNDESMSKMLRLPMEEGEEVEQSVPSPLTAPLGVSLTGVRRSFGETCCRNSGELPDATTLKSVLERRLEKEGVKLTMDSANVLNSGLDAYITRLIKPCLSLVQRQRVSMLDLRAAVELNPRVLGEDWPIHLEKICSRASSEEAKSPFLSATSLKFTGEKRGGGLGFVFSPLGVRRSFGTKCSLAAQSQAEPDGSHLRPGPRPENPERRHEARRDRECHRGHGGDRGKLCHHRRFAVCHVETTVDDGERQLFIIEKAGLFGTRAGEVLQVIDVRKGTLNNVITFPPVIDPSQSTTLSTSLQTCTRLKTFSYKKVVFFSLGLRNVTSEFRDRAPAAMAMMDDVIEKLLVFFRRPKPFFQLFAVLRGSNWEIPLPPFGQGWFENVYMDGDIRVAKDIRGDYLVVDRAPFNMKQQE</sequence>
<dbReference type="Pfam" id="PF12767">
    <property type="entry name" value="SAGA-Tad1"/>
    <property type="match status" value="1"/>
</dbReference>
<comment type="similarity">
    <text evidence="2">Belongs to the PAP/fibrillin family.</text>
</comment>
<dbReference type="GO" id="GO:0006357">
    <property type="term" value="P:regulation of transcription by RNA polymerase II"/>
    <property type="evidence" value="ECO:0007669"/>
    <property type="project" value="TreeGrafter"/>
</dbReference>
<feature type="region of interest" description="Disordered" evidence="5">
    <location>
        <begin position="305"/>
        <end position="343"/>
    </location>
</feature>
<dbReference type="PANTHER" id="PTHR21277:SF44">
    <property type="entry name" value="TRANSCRIPTIONAL REGULATOR OF RNA POLII, SAGA, SUBUNIT"/>
    <property type="match status" value="1"/>
</dbReference>
<organism evidence="7">
    <name type="scientific">Brassica cretica</name>
    <name type="common">Mustard</name>
    <dbReference type="NCBI Taxonomy" id="69181"/>
    <lineage>
        <taxon>Eukaryota</taxon>
        <taxon>Viridiplantae</taxon>
        <taxon>Streptophyta</taxon>
        <taxon>Embryophyta</taxon>
        <taxon>Tracheophyta</taxon>
        <taxon>Spermatophyta</taxon>
        <taxon>Magnoliopsida</taxon>
        <taxon>eudicotyledons</taxon>
        <taxon>Gunneridae</taxon>
        <taxon>Pentapetalae</taxon>
        <taxon>rosids</taxon>
        <taxon>malvids</taxon>
        <taxon>Brassicales</taxon>
        <taxon>Brassicaceae</taxon>
        <taxon>Brassiceae</taxon>
        <taxon>Brassica</taxon>
    </lineage>
</organism>
<dbReference type="GO" id="GO:0009507">
    <property type="term" value="C:chloroplast"/>
    <property type="evidence" value="ECO:0007669"/>
    <property type="project" value="UniProtKB-SubCell"/>
</dbReference>